<sequence length="248" mass="26973">MSTSPRFLEIGPDGLYHPVLHPPTALSARSSRALCRVLVTKHDVSPSAVAKEFGWARSTIHRAARNDYSPPDKDADALHLPENFALILEKVLKGDDSDESDEEGSSSRSSSISTTRSVKVQSSSTSTPPSPRTSRNASTAAPSRSTSTPSVTVLSRSPSPAPAPEFTLVTTKADDDFLKDFVRTHISLDPKWCLALKKAGFTKENLVRMARFPKAKIAEFIASKFPEMNEVQKFFFAEAVGKLGIIDV</sequence>
<dbReference type="AlphaFoldDB" id="A0AAD7FCW4"/>
<dbReference type="EMBL" id="JARKIF010000030">
    <property type="protein sequence ID" value="KAJ7612777.1"/>
    <property type="molecule type" value="Genomic_DNA"/>
</dbReference>
<proteinExistence type="predicted"/>
<evidence type="ECO:0000313" key="2">
    <source>
        <dbReference type="EMBL" id="KAJ7612777.1"/>
    </source>
</evidence>
<name>A0AAD7FCW4_9AGAR</name>
<comment type="caution">
    <text evidence="2">The sequence shown here is derived from an EMBL/GenBank/DDBJ whole genome shotgun (WGS) entry which is preliminary data.</text>
</comment>
<evidence type="ECO:0000313" key="3">
    <source>
        <dbReference type="Proteomes" id="UP001221142"/>
    </source>
</evidence>
<accession>A0AAD7FCW4</accession>
<reference evidence="2" key="1">
    <citation type="submission" date="2023-03" db="EMBL/GenBank/DDBJ databases">
        <title>Massive genome expansion in bonnet fungi (Mycena s.s.) driven by repeated elements and novel gene families across ecological guilds.</title>
        <authorList>
            <consortium name="Lawrence Berkeley National Laboratory"/>
            <person name="Harder C.B."/>
            <person name="Miyauchi S."/>
            <person name="Viragh M."/>
            <person name="Kuo A."/>
            <person name="Thoen E."/>
            <person name="Andreopoulos B."/>
            <person name="Lu D."/>
            <person name="Skrede I."/>
            <person name="Drula E."/>
            <person name="Henrissat B."/>
            <person name="Morin E."/>
            <person name="Kohler A."/>
            <person name="Barry K."/>
            <person name="LaButti K."/>
            <person name="Morin E."/>
            <person name="Salamov A."/>
            <person name="Lipzen A."/>
            <person name="Mereny Z."/>
            <person name="Hegedus B."/>
            <person name="Baldrian P."/>
            <person name="Stursova M."/>
            <person name="Weitz H."/>
            <person name="Taylor A."/>
            <person name="Grigoriev I.V."/>
            <person name="Nagy L.G."/>
            <person name="Martin F."/>
            <person name="Kauserud H."/>
        </authorList>
    </citation>
    <scope>NUCLEOTIDE SEQUENCE</scope>
    <source>
        <strain evidence="2">9284</strain>
    </source>
</reference>
<feature type="region of interest" description="Disordered" evidence="1">
    <location>
        <begin position="95"/>
        <end position="166"/>
    </location>
</feature>
<keyword evidence="3" id="KW-1185">Reference proteome</keyword>
<gene>
    <name evidence="2" type="ORF">FB45DRAFT_1036987</name>
</gene>
<feature type="compositionally biased region" description="Low complexity" evidence="1">
    <location>
        <begin position="106"/>
        <end position="158"/>
    </location>
</feature>
<protein>
    <submittedName>
        <fullName evidence="2">Uncharacterized protein</fullName>
    </submittedName>
</protein>
<evidence type="ECO:0000256" key="1">
    <source>
        <dbReference type="SAM" id="MobiDB-lite"/>
    </source>
</evidence>
<organism evidence="2 3">
    <name type="scientific">Roridomyces roridus</name>
    <dbReference type="NCBI Taxonomy" id="1738132"/>
    <lineage>
        <taxon>Eukaryota</taxon>
        <taxon>Fungi</taxon>
        <taxon>Dikarya</taxon>
        <taxon>Basidiomycota</taxon>
        <taxon>Agaricomycotina</taxon>
        <taxon>Agaricomycetes</taxon>
        <taxon>Agaricomycetidae</taxon>
        <taxon>Agaricales</taxon>
        <taxon>Marasmiineae</taxon>
        <taxon>Mycenaceae</taxon>
        <taxon>Roridomyces</taxon>
    </lineage>
</organism>
<dbReference type="Proteomes" id="UP001221142">
    <property type="component" value="Unassembled WGS sequence"/>
</dbReference>